<dbReference type="InterPro" id="IPR009061">
    <property type="entry name" value="DNA-bd_dom_put_sf"/>
</dbReference>
<dbReference type="RefSeq" id="WP_016203646.1">
    <property type="nucleotide sequence ID" value="NZ_JABBPK010000001.1"/>
</dbReference>
<dbReference type="InterPro" id="IPR000551">
    <property type="entry name" value="MerR-type_HTH_dom"/>
</dbReference>
<feature type="domain" description="HTH merR-type" evidence="2">
    <location>
        <begin position="4"/>
        <end position="72"/>
    </location>
</feature>
<dbReference type="Gene3D" id="1.10.1660.10">
    <property type="match status" value="1"/>
</dbReference>
<dbReference type="GO" id="GO:0006355">
    <property type="term" value="P:regulation of DNA-templated transcription"/>
    <property type="evidence" value="ECO:0007669"/>
    <property type="project" value="InterPro"/>
</dbReference>
<protein>
    <submittedName>
        <fullName evidence="3">MerR family transcriptional regulator</fullName>
    </submittedName>
</protein>
<dbReference type="AlphaFoldDB" id="A0A7Y0KA63"/>
<dbReference type="Proteomes" id="UP000588491">
    <property type="component" value="Unassembled WGS sequence"/>
</dbReference>
<name>A0A7Y0KA63_9BACI</name>
<evidence type="ECO:0000313" key="3">
    <source>
        <dbReference type="EMBL" id="NMO77970.1"/>
    </source>
</evidence>
<evidence type="ECO:0000313" key="4">
    <source>
        <dbReference type="Proteomes" id="UP000588491"/>
    </source>
</evidence>
<dbReference type="GO" id="GO:0003677">
    <property type="term" value="F:DNA binding"/>
    <property type="evidence" value="ECO:0007669"/>
    <property type="project" value="InterPro"/>
</dbReference>
<proteinExistence type="predicted"/>
<dbReference type="EMBL" id="JABBPK010000001">
    <property type="protein sequence ID" value="NMO77970.1"/>
    <property type="molecule type" value="Genomic_DNA"/>
</dbReference>
<evidence type="ECO:0000259" key="2">
    <source>
        <dbReference type="Pfam" id="PF13411"/>
    </source>
</evidence>
<gene>
    <name evidence="3" type="ORF">HHU08_13335</name>
</gene>
<keyword evidence="1" id="KW-0175">Coiled coil</keyword>
<sequence length="315" mass="37120">MKAYTIREASKKLTATPTKLKQWEKELQGIIVIPRTKTGARIYTEKEITLLHEVKNLYKEKRKTAEVKETLTMLINRPKDEEVQKPKKEADDEQTSFEVVNKKEIDSAQSIESTPSPTAEQNFRILLSSLENYKQDFLEEVKDEIRNGLKKEVLETITKEIKAGSEETIHHITNSVNKTQEKTSEHLEEFSELLHKNTEKTATGYEEIQSKIKKLSQISKAERKTYSKQWTSNVSSTKEIKSMIEHLSKSNEELNKTVEQLNENDQYLMETLRLEREQMNKEIKQRERNFQELVQTFRHTAASQEKRRQWWRIFS</sequence>
<keyword evidence="4" id="KW-1185">Reference proteome</keyword>
<comment type="caution">
    <text evidence="3">The sequence shown here is derived from an EMBL/GenBank/DDBJ whole genome shotgun (WGS) entry which is preliminary data.</text>
</comment>
<dbReference type="SUPFAM" id="SSF46955">
    <property type="entry name" value="Putative DNA-binding domain"/>
    <property type="match status" value="1"/>
</dbReference>
<evidence type="ECO:0000256" key="1">
    <source>
        <dbReference type="SAM" id="Coils"/>
    </source>
</evidence>
<feature type="coiled-coil region" evidence="1">
    <location>
        <begin position="244"/>
        <end position="296"/>
    </location>
</feature>
<accession>A0A7Y0KA63</accession>
<organism evidence="3 4">
    <name type="scientific">Niallia alba</name>
    <dbReference type="NCBI Taxonomy" id="2729105"/>
    <lineage>
        <taxon>Bacteria</taxon>
        <taxon>Bacillati</taxon>
        <taxon>Bacillota</taxon>
        <taxon>Bacilli</taxon>
        <taxon>Bacillales</taxon>
        <taxon>Bacillaceae</taxon>
        <taxon>Niallia</taxon>
    </lineage>
</organism>
<dbReference type="Pfam" id="PF13411">
    <property type="entry name" value="MerR_1"/>
    <property type="match status" value="1"/>
</dbReference>
<reference evidence="3 4" key="1">
    <citation type="submission" date="2020-04" db="EMBL/GenBank/DDBJ databases">
        <title>Bacillus sp. UniB3 isolated from commercial digestive syrup.</title>
        <authorList>
            <person name="Thorat V."/>
            <person name="Kirdat K."/>
            <person name="Tiwarekar B."/>
            <person name="Yadav A."/>
        </authorList>
    </citation>
    <scope>NUCLEOTIDE SEQUENCE [LARGE SCALE GENOMIC DNA]</scope>
    <source>
        <strain evidence="3 4">UniB3</strain>
    </source>
</reference>